<feature type="compositionally biased region" description="Polar residues" evidence="2">
    <location>
        <begin position="27"/>
        <end position="39"/>
    </location>
</feature>
<dbReference type="Gene3D" id="3.90.70.10">
    <property type="entry name" value="Cysteine proteinases"/>
    <property type="match status" value="1"/>
</dbReference>
<proteinExistence type="inferred from homology"/>
<evidence type="ECO:0000259" key="4">
    <source>
        <dbReference type="SMART" id="SM00645"/>
    </source>
</evidence>
<dbReference type="Pfam" id="PF00112">
    <property type="entry name" value="Peptidase_C1"/>
    <property type="match status" value="1"/>
</dbReference>
<sequence>MAQASNKLFFTVLLLLLITTTPIGAHLNSQPQNESNNTDYENKNDSNMKNLEKNRHEVHKLRKRTEKIKMAQDFVDELNEAQDYWTATVHENFALMGKKKIDRLMAKFDAREKWPECADFIGMVTDQGRCSSSWAISAASVLTDRFCIERLKIGKRTYPNYPASYASAQDTMEFTPGANGCNGADPKLVWEWYAMNDVVSGTNYSMGSGCKPYLINHLKDKKVPVKDAFCKFKCNDQWPYGYKEGRIFKLKNAPTHWAGKDENREEDMMREIMENGPIQVSVVKYMDIHHYGFNEFSQRVNVYVYTNVNGTGTYEHGGSQLTVGKAHTMKLIGWGEEAKKDGMMVKYWLGVNSWNTDWGLNGLFKWRRGTDECGIETLSVDFGIPEI</sequence>
<feature type="chain" id="PRO_5044887849" description="Peptidase C1A papain C-terminal domain-containing protein" evidence="3">
    <location>
        <begin position="26"/>
        <end position="387"/>
    </location>
</feature>
<comment type="caution">
    <text evidence="5">The sequence shown here is derived from an EMBL/GenBank/DDBJ whole genome shotgun (WGS) entry which is preliminary data.</text>
</comment>
<dbReference type="SMART" id="SM00645">
    <property type="entry name" value="Pept_C1"/>
    <property type="match status" value="1"/>
</dbReference>
<keyword evidence="6" id="KW-1185">Reference proteome</keyword>
<evidence type="ECO:0000256" key="2">
    <source>
        <dbReference type="SAM" id="MobiDB-lite"/>
    </source>
</evidence>
<feature type="signal peptide" evidence="3">
    <location>
        <begin position="1"/>
        <end position="25"/>
    </location>
</feature>
<reference evidence="5 6" key="1">
    <citation type="submission" date="2024-10" db="EMBL/GenBank/DDBJ databases">
        <authorList>
            <person name="Kim D."/>
        </authorList>
    </citation>
    <scope>NUCLEOTIDE SEQUENCE [LARGE SCALE GENOMIC DNA]</scope>
    <source>
        <strain evidence="5">BH-2024</strain>
    </source>
</reference>
<evidence type="ECO:0000313" key="6">
    <source>
        <dbReference type="Proteomes" id="UP001620626"/>
    </source>
</evidence>
<organism evidence="5 6">
    <name type="scientific">Heterodera trifolii</name>
    <dbReference type="NCBI Taxonomy" id="157864"/>
    <lineage>
        <taxon>Eukaryota</taxon>
        <taxon>Metazoa</taxon>
        <taxon>Ecdysozoa</taxon>
        <taxon>Nematoda</taxon>
        <taxon>Chromadorea</taxon>
        <taxon>Rhabditida</taxon>
        <taxon>Tylenchina</taxon>
        <taxon>Tylenchomorpha</taxon>
        <taxon>Tylenchoidea</taxon>
        <taxon>Heteroderidae</taxon>
        <taxon>Heteroderinae</taxon>
        <taxon>Heterodera</taxon>
    </lineage>
</organism>
<gene>
    <name evidence="5" type="ORF">niasHT_036454</name>
</gene>
<dbReference type="InterPro" id="IPR038765">
    <property type="entry name" value="Papain-like_cys_pep_sf"/>
</dbReference>
<dbReference type="InterPro" id="IPR013128">
    <property type="entry name" value="Peptidase_C1A"/>
</dbReference>
<feature type="domain" description="Peptidase C1A papain C-terminal" evidence="4">
    <location>
        <begin position="104"/>
        <end position="384"/>
    </location>
</feature>
<keyword evidence="3" id="KW-0732">Signal</keyword>
<accession>A0ABD2J6P5</accession>
<feature type="region of interest" description="Disordered" evidence="2">
    <location>
        <begin position="26"/>
        <end position="54"/>
    </location>
</feature>
<feature type="compositionally biased region" description="Basic and acidic residues" evidence="2">
    <location>
        <begin position="40"/>
        <end position="54"/>
    </location>
</feature>
<dbReference type="InterPro" id="IPR000668">
    <property type="entry name" value="Peptidase_C1A_C"/>
</dbReference>
<dbReference type="EMBL" id="JBICBT010001088">
    <property type="protein sequence ID" value="KAL3083883.1"/>
    <property type="molecule type" value="Genomic_DNA"/>
</dbReference>
<dbReference type="AlphaFoldDB" id="A0ABD2J6P5"/>
<evidence type="ECO:0000256" key="1">
    <source>
        <dbReference type="ARBA" id="ARBA00008455"/>
    </source>
</evidence>
<dbReference type="PANTHER" id="PTHR12411">
    <property type="entry name" value="CYSTEINE PROTEASE FAMILY C1-RELATED"/>
    <property type="match status" value="1"/>
</dbReference>
<name>A0ABD2J6P5_9BILA</name>
<evidence type="ECO:0000313" key="5">
    <source>
        <dbReference type="EMBL" id="KAL3083883.1"/>
    </source>
</evidence>
<dbReference type="SUPFAM" id="SSF54001">
    <property type="entry name" value="Cysteine proteinases"/>
    <property type="match status" value="1"/>
</dbReference>
<comment type="similarity">
    <text evidence="1">Belongs to the peptidase C1 family.</text>
</comment>
<evidence type="ECO:0000256" key="3">
    <source>
        <dbReference type="SAM" id="SignalP"/>
    </source>
</evidence>
<protein>
    <recommendedName>
        <fullName evidence="4">Peptidase C1A papain C-terminal domain-containing protein</fullName>
    </recommendedName>
</protein>
<dbReference type="Proteomes" id="UP001620626">
    <property type="component" value="Unassembled WGS sequence"/>
</dbReference>